<comment type="catalytic activity">
    <reaction evidence="12 15">
        <text>Couples ATP hydrolysis with the unwinding of duplex DNA by translocating in the 3'-5' direction.</text>
        <dbReference type="EC" id="5.6.2.4"/>
    </reaction>
</comment>
<dbReference type="PROSITE" id="PS51192">
    <property type="entry name" value="HELICASE_ATP_BIND_1"/>
    <property type="match status" value="1"/>
</dbReference>
<dbReference type="EMBL" id="MNZT01000025">
    <property type="protein sequence ID" value="OIP98469.1"/>
    <property type="molecule type" value="Genomic_DNA"/>
</dbReference>
<evidence type="ECO:0000256" key="10">
    <source>
        <dbReference type="ARBA" id="ARBA00023204"/>
    </source>
</evidence>
<dbReference type="NCBIfam" id="NF008168">
    <property type="entry name" value="PRK10917.2-2"/>
    <property type="match status" value="1"/>
</dbReference>
<protein>
    <recommendedName>
        <fullName evidence="2 15">ATP-dependent DNA helicase RecG</fullName>
        <ecNumber evidence="13 15">5.6.2.4</ecNumber>
    </recommendedName>
</protein>
<evidence type="ECO:0000259" key="16">
    <source>
        <dbReference type="PROSITE" id="PS51192"/>
    </source>
</evidence>
<dbReference type="SMART" id="SM00487">
    <property type="entry name" value="DEXDc"/>
    <property type="match status" value="1"/>
</dbReference>
<keyword evidence="4 15" id="KW-0227">DNA damage</keyword>
<feature type="domain" description="Helicase ATP-binding" evidence="16">
    <location>
        <begin position="289"/>
        <end position="458"/>
    </location>
</feature>
<reference evidence="18 19" key="1">
    <citation type="journal article" date="2016" name="Environ. Microbiol.">
        <title>Genomic resolution of a cold subsurface aquifer community provides metabolic insights for novel microbes adapted to high CO concentrations.</title>
        <authorList>
            <person name="Probst A.J."/>
            <person name="Castelle C.J."/>
            <person name="Singh A."/>
            <person name="Brown C.T."/>
            <person name="Anantharaman K."/>
            <person name="Sharon I."/>
            <person name="Hug L.A."/>
            <person name="Burstein D."/>
            <person name="Emerson J.B."/>
            <person name="Thomas B.C."/>
            <person name="Banfield J.F."/>
        </authorList>
    </citation>
    <scope>NUCLEOTIDE SEQUENCE [LARGE SCALE GENOMIC DNA]</scope>
    <source>
        <strain evidence="18">CG2_30_54_11</strain>
    </source>
</reference>
<evidence type="ECO:0000313" key="19">
    <source>
        <dbReference type="Proteomes" id="UP000183245"/>
    </source>
</evidence>
<keyword evidence="10 15" id="KW-0234">DNA repair</keyword>
<dbReference type="AlphaFoldDB" id="A0A1J5IMT9"/>
<dbReference type="EC" id="5.6.2.4" evidence="13 15"/>
<sequence length="701" mass="77999">MAAPLILDDPVDRITGIGDRQKDKLAKLNIRSVRDFIFHFPRRYDDFSEIVPIRSLRSGAQQTVKGTLWHVEQSNSRGGLRMLKATVVDPTGVLHLVWFNQPYLKDQLKEGTDLLVSGKVEVFRGVLSFNNPSFEPVPKADTDDTSKPAGAGSLHVGRIIPIYAETEGVTSKWLRTKIRTALDHTLNLVEERQPAELLARQKLLGIREALEQVHFPGNQKQLARARERLGFDELFFWQLRALLRKSEWKSSRKAVPMTIQTEALKTFRAALPFDLTECQRRSIREILEDIRSPSPMSRLLEGDVGSGKTVVAAAGLLNAAAQGAQSALMAPTEILAEQHYRSLVSLLKKHKLSIALLTGSRALLSGRDGEDISRPDLLKIIKSGEVNIVVGTHALIQDDVVYQSLALVVIDEQHRFGVEQRKALMRKGAAPDVLVMTATPIPRSLALALFGDLELSILDEMPKGRKPILTEVVYASNRTRVHEFVKKQLDSGRQAFVICPLVEESEVLEVKAATEEHELLQQGAFKNYRLGLLHGRMKSKDKDAVIQAFRAGEYQMLVSTSVVEVGVDIPNASVMLIEGAERFGLAQLHQFRGRVGRGAEQSYCFLFATTTAPESEQRLRAMVRCQDGFQLSEEDLKLRGPGEVFGTRQSGIPDLRMASLLDAQLIKRVREEAELWVGHPSFEMYFGAAVASGTGDSLVWN</sequence>
<dbReference type="NCBIfam" id="TIGR00643">
    <property type="entry name" value="recG"/>
    <property type="match status" value="1"/>
</dbReference>
<dbReference type="InterPro" id="IPR011545">
    <property type="entry name" value="DEAD/DEAH_box_helicase_dom"/>
</dbReference>
<dbReference type="SUPFAM" id="SSF50249">
    <property type="entry name" value="Nucleic acid-binding proteins"/>
    <property type="match status" value="1"/>
</dbReference>
<dbReference type="Proteomes" id="UP000183245">
    <property type="component" value="Unassembled WGS sequence"/>
</dbReference>
<name>A0A1J5IMT9_9BACT</name>
<evidence type="ECO:0000256" key="7">
    <source>
        <dbReference type="ARBA" id="ARBA00022840"/>
    </source>
</evidence>
<dbReference type="Gene3D" id="3.40.50.300">
    <property type="entry name" value="P-loop containing nucleotide triphosphate hydrolases"/>
    <property type="match status" value="2"/>
</dbReference>
<dbReference type="GO" id="GO:0006281">
    <property type="term" value="P:DNA repair"/>
    <property type="evidence" value="ECO:0007669"/>
    <property type="project" value="UniProtKB-UniRule"/>
</dbReference>
<dbReference type="GO" id="GO:0016887">
    <property type="term" value="F:ATP hydrolysis activity"/>
    <property type="evidence" value="ECO:0007669"/>
    <property type="project" value="RHEA"/>
</dbReference>
<keyword evidence="9 15" id="KW-0233">DNA recombination</keyword>
<evidence type="ECO:0000256" key="8">
    <source>
        <dbReference type="ARBA" id="ARBA00023125"/>
    </source>
</evidence>
<dbReference type="CDD" id="cd17992">
    <property type="entry name" value="DEXHc_RecG"/>
    <property type="match status" value="1"/>
</dbReference>
<dbReference type="CDD" id="cd04488">
    <property type="entry name" value="RecG_wedge_OBF"/>
    <property type="match status" value="1"/>
</dbReference>
<evidence type="ECO:0000256" key="9">
    <source>
        <dbReference type="ARBA" id="ARBA00023172"/>
    </source>
</evidence>
<evidence type="ECO:0000256" key="13">
    <source>
        <dbReference type="ARBA" id="ARBA00034808"/>
    </source>
</evidence>
<accession>A0A1J5IMT9</accession>
<evidence type="ECO:0000256" key="6">
    <source>
        <dbReference type="ARBA" id="ARBA00022806"/>
    </source>
</evidence>
<feature type="domain" description="Helicase C-terminal" evidence="17">
    <location>
        <begin position="477"/>
        <end position="642"/>
    </location>
</feature>
<dbReference type="GO" id="GO:0006310">
    <property type="term" value="P:DNA recombination"/>
    <property type="evidence" value="ECO:0007669"/>
    <property type="project" value="UniProtKB-UniRule"/>
</dbReference>
<dbReference type="InterPro" id="IPR045562">
    <property type="entry name" value="RecG_dom3_C"/>
</dbReference>
<comment type="catalytic activity">
    <reaction evidence="14 15">
        <text>ATP + H2O = ADP + phosphate + H(+)</text>
        <dbReference type="Rhea" id="RHEA:13065"/>
        <dbReference type="ChEBI" id="CHEBI:15377"/>
        <dbReference type="ChEBI" id="CHEBI:15378"/>
        <dbReference type="ChEBI" id="CHEBI:30616"/>
        <dbReference type="ChEBI" id="CHEBI:43474"/>
        <dbReference type="ChEBI" id="CHEBI:456216"/>
        <dbReference type="EC" id="5.6.2.4"/>
    </reaction>
</comment>
<dbReference type="SUPFAM" id="SSF52540">
    <property type="entry name" value="P-loop containing nucleoside triphosphate hydrolases"/>
    <property type="match status" value="2"/>
</dbReference>
<evidence type="ECO:0000256" key="1">
    <source>
        <dbReference type="ARBA" id="ARBA00007504"/>
    </source>
</evidence>
<dbReference type="NCBIfam" id="NF008165">
    <property type="entry name" value="PRK10917.1-3"/>
    <property type="match status" value="1"/>
</dbReference>
<dbReference type="GO" id="GO:0003677">
    <property type="term" value="F:DNA binding"/>
    <property type="evidence" value="ECO:0007669"/>
    <property type="project" value="UniProtKB-KW"/>
</dbReference>
<evidence type="ECO:0000256" key="4">
    <source>
        <dbReference type="ARBA" id="ARBA00022763"/>
    </source>
</evidence>
<keyword evidence="11" id="KW-0413">Isomerase</keyword>
<evidence type="ECO:0000259" key="17">
    <source>
        <dbReference type="PROSITE" id="PS51194"/>
    </source>
</evidence>
<dbReference type="InterPro" id="IPR027417">
    <property type="entry name" value="P-loop_NTPase"/>
</dbReference>
<dbReference type="InterPro" id="IPR033454">
    <property type="entry name" value="RecG_wedge"/>
</dbReference>
<keyword evidence="5 15" id="KW-0378">Hydrolase</keyword>
<dbReference type="InterPro" id="IPR047112">
    <property type="entry name" value="RecG/Mfd"/>
</dbReference>
<evidence type="ECO:0000256" key="15">
    <source>
        <dbReference type="RuleBase" id="RU363016"/>
    </source>
</evidence>
<comment type="caution">
    <text evidence="18">The sequence shown here is derived from an EMBL/GenBank/DDBJ whole genome shotgun (WGS) entry which is preliminary data.</text>
</comment>
<organism evidence="18 19">
    <name type="scientific">Candidatus Wirthbacteria bacterium CG2_30_54_11</name>
    <dbReference type="NCBI Taxonomy" id="1817892"/>
    <lineage>
        <taxon>Bacteria</taxon>
        <taxon>Candidatus Wirthbacteria</taxon>
    </lineage>
</organism>
<dbReference type="Pfam" id="PF19833">
    <property type="entry name" value="RecG_dom3_C"/>
    <property type="match status" value="1"/>
</dbReference>
<dbReference type="InterPro" id="IPR012340">
    <property type="entry name" value="NA-bd_OB-fold"/>
</dbReference>
<dbReference type="InterPro" id="IPR004609">
    <property type="entry name" value="ATP-dep_DNA_helicase_RecG"/>
</dbReference>
<dbReference type="PANTHER" id="PTHR47964:SF1">
    <property type="entry name" value="ATP-DEPENDENT DNA HELICASE HOMOLOG RECG, CHLOROPLASTIC"/>
    <property type="match status" value="1"/>
</dbReference>
<evidence type="ECO:0000256" key="3">
    <source>
        <dbReference type="ARBA" id="ARBA00022741"/>
    </source>
</evidence>
<evidence type="ECO:0000256" key="14">
    <source>
        <dbReference type="ARBA" id="ARBA00048988"/>
    </source>
</evidence>
<keyword evidence="3 15" id="KW-0547">Nucleotide-binding</keyword>
<proteinExistence type="inferred from homology"/>
<evidence type="ECO:0000256" key="11">
    <source>
        <dbReference type="ARBA" id="ARBA00023235"/>
    </source>
</evidence>
<dbReference type="Pfam" id="PF17191">
    <property type="entry name" value="RecG_wedge"/>
    <property type="match status" value="1"/>
</dbReference>
<dbReference type="STRING" id="1817892.AUK40_01445"/>
<dbReference type="Pfam" id="PF00271">
    <property type="entry name" value="Helicase_C"/>
    <property type="match status" value="1"/>
</dbReference>
<dbReference type="Pfam" id="PF00270">
    <property type="entry name" value="DEAD"/>
    <property type="match status" value="1"/>
</dbReference>
<gene>
    <name evidence="18" type="ORF">AUK40_01445</name>
</gene>
<comment type="function">
    <text evidence="15">Plays a critical role in recombination and DNA repair. Helps process Holliday junction intermediates to mature products by catalyzing branch migration. Has replication fork regression activity, unwinds stalled or blocked replication forks to make a HJ that can be resolved. Has a DNA unwinding activity characteristic of a DNA helicase with 3'-5' polarity.</text>
</comment>
<evidence type="ECO:0000256" key="5">
    <source>
        <dbReference type="ARBA" id="ARBA00022801"/>
    </source>
</evidence>
<dbReference type="GO" id="GO:0043138">
    <property type="term" value="F:3'-5' DNA helicase activity"/>
    <property type="evidence" value="ECO:0007669"/>
    <property type="project" value="UniProtKB-EC"/>
</dbReference>
<keyword evidence="6 15" id="KW-0347">Helicase</keyword>
<keyword evidence="8" id="KW-0238">DNA-binding</keyword>
<dbReference type="Gene3D" id="2.40.50.140">
    <property type="entry name" value="Nucleic acid-binding proteins"/>
    <property type="match status" value="1"/>
</dbReference>
<dbReference type="GO" id="GO:0005524">
    <property type="term" value="F:ATP binding"/>
    <property type="evidence" value="ECO:0007669"/>
    <property type="project" value="UniProtKB-KW"/>
</dbReference>
<dbReference type="PANTHER" id="PTHR47964">
    <property type="entry name" value="ATP-DEPENDENT DNA HELICASE HOMOLOG RECG, CHLOROPLASTIC"/>
    <property type="match status" value="1"/>
</dbReference>
<dbReference type="PROSITE" id="PS51194">
    <property type="entry name" value="HELICASE_CTER"/>
    <property type="match status" value="1"/>
</dbReference>
<dbReference type="InterPro" id="IPR001650">
    <property type="entry name" value="Helicase_C-like"/>
</dbReference>
<evidence type="ECO:0000256" key="12">
    <source>
        <dbReference type="ARBA" id="ARBA00034617"/>
    </source>
</evidence>
<comment type="similarity">
    <text evidence="1 15">Belongs to the helicase family. RecG subfamily.</text>
</comment>
<dbReference type="SMART" id="SM00490">
    <property type="entry name" value="HELICc"/>
    <property type="match status" value="1"/>
</dbReference>
<evidence type="ECO:0000256" key="2">
    <source>
        <dbReference type="ARBA" id="ARBA00017846"/>
    </source>
</evidence>
<dbReference type="InterPro" id="IPR014001">
    <property type="entry name" value="Helicase_ATP-bd"/>
</dbReference>
<keyword evidence="7 15" id="KW-0067">ATP-binding</keyword>
<evidence type="ECO:0000313" key="18">
    <source>
        <dbReference type="EMBL" id="OIP98469.1"/>
    </source>
</evidence>